<feature type="region of interest" description="Disordered" evidence="1">
    <location>
        <begin position="238"/>
        <end position="287"/>
    </location>
</feature>
<accession>C7MD14</accession>
<evidence type="ECO:0000313" key="3">
    <source>
        <dbReference type="Proteomes" id="UP000001919"/>
    </source>
</evidence>
<dbReference type="AlphaFoldDB" id="C7MD14"/>
<reference evidence="2 3" key="1">
    <citation type="journal article" date="2009" name="Stand. Genomic Sci.">
        <title>Complete genome sequence of Brachybacterium faecium type strain (Schefferle 6-10).</title>
        <authorList>
            <person name="Lapidus A."/>
            <person name="Pukall R."/>
            <person name="Labuttii K."/>
            <person name="Copeland A."/>
            <person name="Del Rio T.G."/>
            <person name="Nolan M."/>
            <person name="Chen F."/>
            <person name="Lucas S."/>
            <person name="Tice H."/>
            <person name="Cheng J.F."/>
            <person name="Bruce D."/>
            <person name="Goodwin L."/>
            <person name="Pitluck S."/>
            <person name="Rohde M."/>
            <person name="Goker M."/>
            <person name="Pati A."/>
            <person name="Ivanova N."/>
            <person name="Mavrommatis K."/>
            <person name="Chen A."/>
            <person name="Palaniappan K."/>
            <person name="D'haeseleer P."/>
            <person name="Chain P."/>
            <person name="Bristow J."/>
            <person name="Eisen J.A."/>
            <person name="Markowitz V."/>
            <person name="Hugenholtz P."/>
            <person name="Kyrpides N.C."/>
            <person name="Klenk H.P."/>
        </authorList>
    </citation>
    <scope>NUCLEOTIDE SEQUENCE [LARGE SCALE GENOMIC DNA]</scope>
    <source>
        <strain evidence="3">ATCC 43885 / DSM 4810 / JCM 11609 / LMG 19847 / NBRC 14762 / NCIMB 9860 / 6-10</strain>
    </source>
</reference>
<sequence length="503" mass="52722">MRFTAGMEEMDDDQFSHGGLLPPRAARHARPSSPVREEAGPRRVEGEREVQLMGSPERPAAVLLRALGPQEAMRIRDELQLLAALEVAGVSAAPAVLEIEDDGYVRETGPTLDRHAGRRAAVSGPPPTAERLALARAREALDALIDALHERGWVLGAPPGGGLGARADGTVMVIDLRGLRREEGLGPRSADRRWVDSVLQDGDRTLRRRVHLAPNSQEAQLDLTGGIAAAQPAQPGEELAPLTGAEGRPSSLPAPRRVRRRGRGAAASEGEQEPNTPEPAQAVGHAADQQTRTAVLLGVLRRAIASLLSAVREVLEQRRLRRTAVLSGLAVLAGGSALVLGAWWAGERSSPDAEEAPPSAVALEAVDGDAPAPTIDDPWMLAAELAGARHAYVTGASSVPVSAAGSDALAEDDRVRDAYEGVTVRGGGPVVHSAERAEQPTPEGRAVLHVVTSTKEHEIEAADGEVTTVPASDPVRVRLTLEWDGAAWTILGAEVEGPAGGAA</sequence>
<feature type="compositionally biased region" description="Basic and acidic residues" evidence="1">
    <location>
        <begin position="35"/>
        <end position="48"/>
    </location>
</feature>
<dbReference type="STRING" id="446465.Bfae_16450"/>
<dbReference type="OrthoDB" id="4792174at2"/>
<dbReference type="KEGG" id="bfa:Bfae_16450"/>
<dbReference type="eggNOG" id="ENOG5031DWN">
    <property type="taxonomic scope" value="Bacteria"/>
</dbReference>
<dbReference type="EMBL" id="CP001643">
    <property type="protein sequence ID" value="ACU85471.1"/>
    <property type="molecule type" value="Genomic_DNA"/>
</dbReference>
<dbReference type="Proteomes" id="UP000001919">
    <property type="component" value="Chromosome"/>
</dbReference>
<proteinExistence type="predicted"/>
<gene>
    <name evidence="2" type="ordered locus">Bfae_16450</name>
</gene>
<evidence type="ECO:0000256" key="1">
    <source>
        <dbReference type="SAM" id="MobiDB-lite"/>
    </source>
</evidence>
<evidence type="ECO:0000313" key="2">
    <source>
        <dbReference type="EMBL" id="ACU85471.1"/>
    </source>
</evidence>
<dbReference type="PATRIC" id="fig|446465.5.peg.1638"/>
<dbReference type="HOGENOM" id="CLU_637237_0_0_11"/>
<keyword evidence="3" id="KW-1185">Reference proteome</keyword>
<protein>
    <submittedName>
        <fullName evidence="2">Uncharacterized protein</fullName>
    </submittedName>
</protein>
<feature type="region of interest" description="Disordered" evidence="1">
    <location>
        <begin position="1"/>
        <end position="48"/>
    </location>
</feature>
<organism evidence="2 3">
    <name type="scientific">Brachybacterium faecium (strain ATCC 43885 / DSM 4810 / JCM 11609 / LMG 19847 / NBRC 14762 / NCIMB 9860 / 6-10)</name>
    <dbReference type="NCBI Taxonomy" id="446465"/>
    <lineage>
        <taxon>Bacteria</taxon>
        <taxon>Bacillati</taxon>
        <taxon>Actinomycetota</taxon>
        <taxon>Actinomycetes</taxon>
        <taxon>Micrococcales</taxon>
        <taxon>Dermabacteraceae</taxon>
        <taxon>Brachybacterium</taxon>
    </lineage>
</organism>
<name>C7MD14_BRAFD</name>